<feature type="non-terminal residue" evidence="2">
    <location>
        <position position="1"/>
    </location>
</feature>
<feature type="compositionally biased region" description="Pro residues" evidence="1">
    <location>
        <begin position="97"/>
        <end position="108"/>
    </location>
</feature>
<name>A0AAV5VLV7_9BILA</name>
<dbReference type="Proteomes" id="UP001432322">
    <property type="component" value="Unassembled WGS sequence"/>
</dbReference>
<feature type="compositionally biased region" description="Low complexity" evidence="1">
    <location>
        <begin position="168"/>
        <end position="180"/>
    </location>
</feature>
<sequence>QKEEEEKKKKEKERERKKAMEASQPVANPLPDGERKRIKPKVAFHRGRDPGIVDTPSGVPPPRNSRTVGPQLLDRIMEDIGKKNTDIVILPNRQPLPREPPGGPPRVYPPMGNKQGMPKRPSNGIEGRKTTGGLSLLSSGSSRAPVEKVIELDEMEIVLPLGASIDLPSASQAGPSSPSPKNSPYINPTMHSMYAPSIGMDDSGGGEGEGRERVIYGRASLVSTPEPMRDNDEEEGEMSSHRQSEKRRERTTSMRRRESREKGDESKEKEKEEGRISPDSTSLDGPASPIRDAPSSPIDNETMGDEATSTTSSRGTAEDVYGVNIASGSDLAPPELLYRTRRENRPRRPDPRLFPEVLSNLRQFIEDEEGSLIVQALQWKLNSERRNHFDDQNNRKFLCEMVAESDGPSEMTETILRSIIQWDEENADYEERMRAFTRDQLINKDVPLSLALCPIETTVDGYWKRYTALSEAVIKRKFGWARFLVQNGANVNEIVNYTQYDFNDKIILVAVENELAATGINVNPYFPMVRLLLSVGANRQKSLRYLEGRRRGILAETKMSQATFNKDFSHYIHLHELLKAACDSVAQAFKIALKSIPSVSECFTIGWIREIVCSLPFDLLLPLTDFDKYINGRELNEYRGLEAVHVFAVVVGISSDEIVRTTQSSQTNINVQVDSIDMVHPRGQSPFVVSPEGKIPKGGVKHVMDSLTLMPVDEYHSIFFVPPNLLDEIKHLVVRMRRDRVHTERPVYAALVRLDFKEEIMEDARLRRTNEMCRSY</sequence>
<feature type="compositionally biased region" description="Basic and acidic residues" evidence="1">
    <location>
        <begin position="1"/>
        <end position="20"/>
    </location>
</feature>
<evidence type="ECO:0000313" key="2">
    <source>
        <dbReference type="EMBL" id="GMT19288.1"/>
    </source>
</evidence>
<evidence type="ECO:0008006" key="4">
    <source>
        <dbReference type="Google" id="ProtNLM"/>
    </source>
</evidence>
<feature type="region of interest" description="Disordered" evidence="1">
    <location>
        <begin position="166"/>
        <end position="351"/>
    </location>
</feature>
<feature type="region of interest" description="Disordered" evidence="1">
    <location>
        <begin position="84"/>
        <end position="144"/>
    </location>
</feature>
<feature type="compositionally biased region" description="Basic and acidic residues" evidence="1">
    <location>
        <begin position="338"/>
        <end position="351"/>
    </location>
</feature>
<evidence type="ECO:0000256" key="1">
    <source>
        <dbReference type="SAM" id="MobiDB-lite"/>
    </source>
</evidence>
<evidence type="ECO:0000313" key="3">
    <source>
        <dbReference type="Proteomes" id="UP001432322"/>
    </source>
</evidence>
<feature type="region of interest" description="Disordered" evidence="1">
    <location>
        <begin position="1"/>
        <end position="70"/>
    </location>
</feature>
<dbReference type="EMBL" id="BTSY01000003">
    <property type="protein sequence ID" value="GMT19288.1"/>
    <property type="molecule type" value="Genomic_DNA"/>
</dbReference>
<comment type="caution">
    <text evidence="2">The sequence shown here is derived from an EMBL/GenBank/DDBJ whole genome shotgun (WGS) entry which is preliminary data.</text>
</comment>
<protein>
    <recommendedName>
        <fullName evidence="4">Ankyrin repeat-containing protein</fullName>
    </recommendedName>
</protein>
<reference evidence="2" key="1">
    <citation type="submission" date="2023-10" db="EMBL/GenBank/DDBJ databases">
        <title>Genome assembly of Pristionchus species.</title>
        <authorList>
            <person name="Yoshida K."/>
            <person name="Sommer R.J."/>
        </authorList>
    </citation>
    <scope>NUCLEOTIDE SEQUENCE</scope>
    <source>
        <strain evidence="2">RS5133</strain>
    </source>
</reference>
<gene>
    <name evidence="2" type="ORF">PFISCL1PPCAC_10585</name>
</gene>
<dbReference type="AlphaFoldDB" id="A0AAV5VLV7"/>
<organism evidence="2 3">
    <name type="scientific">Pristionchus fissidentatus</name>
    <dbReference type="NCBI Taxonomy" id="1538716"/>
    <lineage>
        <taxon>Eukaryota</taxon>
        <taxon>Metazoa</taxon>
        <taxon>Ecdysozoa</taxon>
        <taxon>Nematoda</taxon>
        <taxon>Chromadorea</taxon>
        <taxon>Rhabditida</taxon>
        <taxon>Rhabditina</taxon>
        <taxon>Diplogasteromorpha</taxon>
        <taxon>Diplogasteroidea</taxon>
        <taxon>Neodiplogasteridae</taxon>
        <taxon>Pristionchus</taxon>
    </lineage>
</organism>
<feature type="compositionally biased region" description="Basic and acidic residues" evidence="1">
    <location>
        <begin position="238"/>
        <end position="276"/>
    </location>
</feature>
<accession>A0AAV5VLV7</accession>
<feature type="compositionally biased region" description="Basic residues" evidence="1">
    <location>
        <begin position="36"/>
        <end position="45"/>
    </location>
</feature>
<keyword evidence="3" id="KW-1185">Reference proteome</keyword>
<feature type="compositionally biased region" description="Low complexity" evidence="1">
    <location>
        <begin position="132"/>
        <end position="142"/>
    </location>
</feature>
<proteinExistence type="predicted"/>